<dbReference type="PANTHER" id="PTHR42736">
    <property type="entry name" value="PROTEIN-GLUTAMINE GAMMA-GLUTAMYLTRANSFERASE"/>
    <property type="match status" value="1"/>
</dbReference>
<evidence type="ECO:0000256" key="1">
    <source>
        <dbReference type="SAM" id="MobiDB-lite"/>
    </source>
</evidence>
<comment type="caution">
    <text evidence="4">The sequence shown here is derived from an EMBL/GenBank/DDBJ whole genome shotgun (WGS) entry which is preliminary data.</text>
</comment>
<keyword evidence="2" id="KW-1133">Transmembrane helix</keyword>
<accession>A0ABV8FUG3</accession>
<feature type="transmembrane region" description="Helical" evidence="2">
    <location>
        <begin position="166"/>
        <end position="187"/>
    </location>
</feature>
<dbReference type="InterPro" id="IPR002931">
    <property type="entry name" value="Transglutaminase-like"/>
</dbReference>
<sequence>MIARTALTVAAALAVLLALPLLAPLFTGDGWWHACVLVVGLVAAAGAGLRATRLTPALLPLAQALAALAALTAVFTPESALGGFLPTPASLEALLATFAEGRDMIELTPPPVASEPGVSLVIAVCIGLAAIIADFCAVTARAAALVGLPLSGLVVVPLVVDDAGVGWGAFSLAAAGYALLLGVDSWIRASGWGVYARAAHEPAAPVVGGLRHAFAGAGVAAAAIVPALLLPAALPGLTSSALHGLADATRLGGETVTTTHPLVSLRRDLASTGDGPVLTYETSAERPEYLRMYVLDEFDGVNWTMSPVEASGDTMVGGDPLPAPAGLADQDAERATTRIALAPEASVDFLPLPYPAAAVDIDGDWFADPESLMVFTTTPQDPGLAYEVESILPRPDAAALEGRTAPAAGVDRRYLAVPESVDPRVAELAESITAGSASPHERAVALQSWFTGDDRFEYSLRPPPLPTGSDPLSYFLFDSRIGYCEQFAAAMTLMARQLDIPARVAIGYTSGTSAGEGRWEVSESDAHAWPELYFPGEGWLRFEPTPASDGGQGTATVPPYAQSAPEPEDAPSAAPEPEAPERSEADDEAAPSQDASAPPEAAGPADSAEDGAAGTGWDAVAAWWPVLPAAAAVALLAAAPALARMLVRRVARIRAGTPRARADAAWREVRDDARDAGVGWNPAESPRAAAARIAAERSLPAEGREALWRVAMAQESACYAPDPAAVPESLEEDVRAVRTALRASLGRAALLRAVLLPRSLLPLHATREGPASPEPA</sequence>
<dbReference type="RefSeq" id="WP_378536665.1">
    <property type="nucleotide sequence ID" value="NZ_JBHSBH010000014.1"/>
</dbReference>
<dbReference type="EMBL" id="JBHSBH010000014">
    <property type="protein sequence ID" value="MFC3998652.1"/>
    <property type="molecule type" value="Genomic_DNA"/>
</dbReference>
<dbReference type="Proteomes" id="UP001595847">
    <property type="component" value="Unassembled WGS sequence"/>
</dbReference>
<dbReference type="Pfam" id="PF11992">
    <property type="entry name" value="TgpA_N"/>
    <property type="match status" value="1"/>
</dbReference>
<feature type="transmembrane region" description="Helical" evidence="2">
    <location>
        <begin position="117"/>
        <end position="135"/>
    </location>
</feature>
<keyword evidence="2" id="KW-0812">Transmembrane</keyword>
<gene>
    <name evidence="4" type="ORF">ACFOVU_22190</name>
</gene>
<evidence type="ECO:0000313" key="4">
    <source>
        <dbReference type="EMBL" id="MFC3998652.1"/>
    </source>
</evidence>
<feature type="transmembrane region" description="Helical" evidence="2">
    <location>
        <begin position="56"/>
        <end position="76"/>
    </location>
</feature>
<name>A0ABV8FUG3_9ACTN</name>
<dbReference type="SUPFAM" id="SSF54001">
    <property type="entry name" value="Cysteine proteinases"/>
    <property type="match status" value="1"/>
</dbReference>
<dbReference type="InterPro" id="IPR038765">
    <property type="entry name" value="Papain-like_cys_pep_sf"/>
</dbReference>
<feature type="transmembrane region" description="Helical" evidence="2">
    <location>
        <begin position="622"/>
        <end position="643"/>
    </location>
</feature>
<reference evidence="5" key="1">
    <citation type="journal article" date="2019" name="Int. J. Syst. Evol. Microbiol.">
        <title>The Global Catalogue of Microorganisms (GCM) 10K type strain sequencing project: providing services to taxonomists for standard genome sequencing and annotation.</title>
        <authorList>
            <consortium name="The Broad Institute Genomics Platform"/>
            <consortium name="The Broad Institute Genome Sequencing Center for Infectious Disease"/>
            <person name="Wu L."/>
            <person name="Ma J."/>
        </authorList>
    </citation>
    <scope>NUCLEOTIDE SEQUENCE [LARGE SCALE GENOMIC DNA]</scope>
    <source>
        <strain evidence="5">TBRC 1826</strain>
    </source>
</reference>
<evidence type="ECO:0000313" key="5">
    <source>
        <dbReference type="Proteomes" id="UP001595847"/>
    </source>
</evidence>
<proteinExistence type="predicted"/>
<dbReference type="Gene3D" id="3.10.620.30">
    <property type="match status" value="1"/>
</dbReference>
<feature type="domain" description="Transglutaminase-like" evidence="3">
    <location>
        <begin position="476"/>
        <end position="546"/>
    </location>
</feature>
<evidence type="ECO:0000259" key="3">
    <source>
        <dbReference type="SMART" id="SM00460"/>
    </source>
</evidence>
<feature type="transmembrane region" description="Helical" evidence="2">
    <location>
        <begin position="142"/>
        <end position="160"/>
    </location>
</feature>
<feature type="transmembrane region" description="Helical" evidence="2">
    <location>
        <begin position="30"/>
        <end position="49"/>
    </location>
</feature>
<dbReference type="InterPro" id="IPR052901">
    <property type="entry name" value="Bact_TGase-like"/>
</dbReference>
<dbReference type="InterPro" id="IPR021878">
    <property type="entry name" value="TgpA_N"/>
</dbReference>
<dbReference type="SMART" id="SM00460">
    <property type="entry name" value="TGc"/>
    <property type="match status" value="1"/>
</dbReference>
<feature type="transmembrane region" description="Helical" evidence="2">
    <location>
        <begin position="213"/>
        <end position="234"/>
    </location>
</feature>
<dbReference type="PANTHER" id="PTHR42736:SF1">
    <property type="entry name" value="PROTEIN-GLUTAMINE GAMMA-GLUTAMYLTRANSFERASE"/>
    <property type="match status" value="1"/>
</dbReference>
<keyword evidence="2" id="KW-0472">Membrane</keyword>
<dbReference type="Pfam" id="PF01841">
    <property type="entry name" value="Transglut_core"/>
    <property type="match status" value="1"/>
</dbReference>
<feature type="region of interest" description="Disordered" evidence="1">
    <location>
        <begin position="540"/>
        <end position="613"/>
    </location>
</feature>
<organism evidence="4 5">
    <name type="scientific">Nocardiopsis sediminis</name>
    <dbReference type="NCBI Taxonomy" id="1778267"/>
    <lineage>
        <taxon>Bacteria</taxon>
        <taxon>Bacillati</taxon>
        <taxon>Actinomycetota</taxon>
        <taxon>Actinomycetes</taxon>
        <taxon>Streptosporangiales</taxon>
        <taxon>Nocardiopsidaceae</taxon>
        <taxon>Nocardiopsis</taxon>
    </lineage>
</organism>
<keyword evidence="5" id="KW-1185">Reference proteome</keyword>
<evidence type="ECO:0000256" key="2">
    <source>
        <dbReference type="SAM" id="Phobius"/>
    </source>
</evidence>
<protein>
    <submittedName>
        <fullName evidence="4">TransglutaminaseTgpA domain-containing protein</fullName>
    </submittedName>
</protein>